<evidence type="ECO:0000313" key="7">
    <source>
        <dbReference type="EMBL" id="NPT31990.1"/>
    </source>
</evidence>
<keyword evidence="1" id="KW-0813">Transport</keyword>
<gene>
    <name evidence="7" type="ORF">DDR56_15620</name>
</gene>
<feature type="domain" description="ABC transporter" evidence="6">
    <location>
        <begin position="2"/>
        <end position="233"/>
    </location>
</feature>
<evidence type="ECO:0000256" key="4">
    <source>
        <dbReference type="ARBA" id="ARBA00022967"/>
    </source>
</evidence>
<dbReference type="InterPro" id="IPR003593">
    <property type="entry name" value="AAA+_ATPase"/>
</dbReference>
<evidence type="ECO:0000256" key="3">
    <source>
        <dbReference type="ARBA" id="ARBA00022840"/>
    </source>
</evidence>
<evidence type="ECO:0000256" key="5">
    <source>
        <dbReference type="ARBA" id="ARBA00037066"/>
    </source>
</evidence>
<dbReference type="SUPFAM" id="SSF52540">
    <property type="entry name" value="P-loop containing nucleoside triphosphate hydrolases"/>
    <property type="match status" value="1"/>
</dbReference>
<dbReference type="NCBIfam" id="NF010068">
    <property type="entry name" value="PRK13548.1"/>
    <property type="match status" value="1"/>
</dbReference>
<dbReference type="GO" id="GO:0005524">
    <property type="term" value="F:ATP binding"/>
    <property type="evidence" value="ECO:0007669"/>
    <property type="project" value="UniProtKB-KW"/>
</dbReference>
<dbReference type="EMBL" id="QDKN01000007">
    <property type="protein sequence ID" value="NPT31990.1"/>
    <property type="molecule type" value="Genomic_DNA"/>
</dbReference>
<keyword evidence="8" id="KW-1185">Reference proteome</keyword>
<dbReference type="Gene3D" id="3.40.50.300">
    <property type="entry name" value="P-loop containing nucleotide triphosphate hydrolases"/>
    <property type="match status" value="1"/>
</dbReference>
<sequence>MLELHNVSLNIGSKTLLDDVSLTCSKGSVTALIGPNGAGKSTLLGVMAGDHRPSQGDVWLNGQPLTSYSIRDLAAERAVMPQDSVLRFGYCVEDVVRMGRAMRDLPPGEDDSRVEAAMQRVEILALRQRNAMTLSGGEQARTTFARVQVQETPILLLDEPTAALDLRHQERLMQLAAQWAARGHCVVAVMHDLNLAAAHADQLALLDAGKLIATGAPWDVLNQKLLENIYQQDVCVLTHPKRGCPVVVTAPSDT</sequence>
<protein>
    <submittedName>
        <fullName evidence="7">Heme ABC transporter ATP-binding protein</fullName>
    </submittedName>
</protein>
<accession>A0ABX2BCZ2</accession>
<dbReference type="InterPro" id="IPR027417">
    <property type="entry name" value="P-loop_NTPase"/>
</dbReference>
<dbReference type="Pfam" id="PF00005">
    <property type="entry name" value="ABC_tran"/>
    <property type="match status" value="1"/>
</dbReference>
<dbReference type="Proteomes" id="UP001318401">
    <property type="component" value="Unassembled WGS sequence"/>
</dbReference>
<proteinExistence type="predicted"/>
<dbReference type="InterPro" id="IPR003439">
    <property type="entry name" value="ABC_transporter-like_ATP-bd"/>
</dbReference>
<evidence type="ECO:0000313" key="8">
    <source>
        <dbReference type="Proteomes" id="UP001318401"/>
    </source>
</evidence>
<evidence type="ECO:0000256" key="2">
    <source>
        <dbReference type="ARBA" id="ARBA00022741"/>
    </source>
</evidence>
<dbReference type="PROSITE" id="PS50893">
    <property type="entry name" value="ABC_TRANSPORTER_2"/>
    <property type="match status" value="1"/>
</dbReference>
<keyword evidence="3 7" id="KW-0067">ATP-binding</keyword>
<reference evidence="7 8" key="1">
    <citation type="submission" date="2018-04" db="EMBL/GenBank/DDBJ databases">
        <authorList>
            <person name="Li G."/>
            <person name="Du W."/>
            <person name="Bai Y."/>
        </authorList>
    </citation>
    <scope>NUCLEOTIDE SEQUENCE [LARGE SCALE GENOMIC DNA]</scope>
    <source>
        <strain evidence="7 8">YYYZ-3</strain>
    </source>
</reference>
<dbReference type="PANTHER" id="PTHR42794">
    <property type="entry name" value="HEMIN IMPORT ATP-BINDING PROTEIN HMUV"/>
    <property type="match status" value="1"/>
</dbReference>
<evidence type="ECO:0000256" key="1">
    <source>
        <dbReference type="ARBA" id="ARBA00022448"/>
    </source>
</evidence>
<dbReference type="CDD" id="cd03214">
    <property type="entry name" value="ABC_Iron-Siderophores_B12_Hemin"/>
    <property type="match status" value="1"/>
</dbReference>
<evidence type="ECO:0000259" key="6">
    <source>
        <dbReference type="PROSITE" id="PS50893"/>
    </source>
</evidence>
<dbReference type="PANTHER" id="PTHR42794:SF1">
    <property type="entry name" value="HEMIN IMPORT ATP-BINDING PROTEIN HMUV"/>
    <property type="match status" value="1"/>
</dbReference>
<keyword evidence="2" id="KW-0547">Nucleotide-binding</keyword>
<name>A0ABX2BCZ2_9GAMM</name>
<organism evidence="7 8">
    <name type="scientific">Vreelandella venusta</name>
    <dbReference type="NCBI Taxonomy" id="44935"/>
    <lineage>
        <taxon>Bacteria</taxon>
        <taxon>Pseudomonadati</taxon>
        <taxon>Pseudomonadota</taxon>
        <taxon>Gammaproteobacteria</taxon>
        <taxon>Oceanospirillales</taxon>
        <taxon>Halomonadaceae</taxon>
        <taxon>Vreelandella</taxon>
    </lineage>
</organism>
<comment type="function">
    <text evidence="5">Part of the ABC transporter complex HmuTUV involved in hemin import. Responsible for energy coupling to the transport system.</text>
</comment>
<comment type="caution">
    <text evidence="7">The sequence shown here is derived from an EMBL/GenBank/DDBJ whole genome shotgun (WGS) entry which is preliminary data.</text>
</comment>
<keyword evidence="4" id="KW-1278">Translocase</keyword>
<dbReference type="RefSeq" id="WP_125750741.1">
    <property type="nucleotide sequence ID" value="NZ_CP034367.1"/>
</dbReference>
<dbReference type="SMART" id="SM00382">
    <property type="entry name" value="AAA"/>
    <property type="match status" value="1"/>
</dbReference>